<protein>
    <recommendedName>
        <fullName evidence="6">Carboxylesterase notum2</fullName>
    </recommendedName>
</protein>
<feature type="compositionally biased region" description="Polar residues" evidence="2">
    <location>
        <begin position="48"/>
        <end position="61"/>
    </location>
</feature>
<keyword evidence="3" id="KW-0732">Signal</keyword>
<dbReference type="EMBL" id="JAAGNN010000014">
    <property type="protein sequence ID" value="KAF4080225.1"/>
    <property type="molecule type" value="Genomic_DNA"/>
</dbReference>
<dbReference type="GO" id="GO:1990699">
    <property type="term" value="F:palmitoleyl hydrolase activity"/>
    <property type="evidence" value="ECO:0007669"/>
    <property type="project" value="TreeGrafter"/>
</dbReference>
<comment type="similarity">
    <text evidence="1">Belongs to the pectinacetylesterase family. Notum subfamily.</text>
</comment>
<feature type="chain" id="PRO_5029798712" description="Carboxylesterase notum2" evidence="3">
    <location>
        <begin position="19"/>
        <end position="394"/>
    </location>
</feature>
<keyword evidence="5" id="KW-1185">Reference proteome</keyword>
<evidence type="ECO:0000256" key="2">
    <source>
        <dbReference type="SAM" id="MobiDB-lite"/>
    </source>
</evidence>
<sequence length="394" mass="43371">MKILCHVIFLLTLGGIYCQNNRNAKPSGRAAKKPSSPFAEVGPDDDLATSSGKDTRAGNQQTASTINEMKLHLLRNTPATCNDGTAAGFVPYCSSDVWSGNKPAAKTKQAKETEYSFVGSVIIRELIKELASKGLKQAKVVMLAGTSAGGTGVLLNIEKVASQLEQLGADVQVRGLVDSGWFLESKQQKTPECPDSLSCTPVDAIKKGLRMWNGVIPEKCKQHYKRGEEWQCFFGHKLYSFLSSPLFVVQWLFDEEQLRVENIYVGGQSLSEQQWTYMQNLGKELKNSLRDVTDWMDFQVKGTSLSRALQCWDRSLQEANKNSKTALKGCPFHLIDTCQWPQCNPTCPALIDQATQQEMTLLQVLASMGVDLQKLGLDTRRDSSASSSMISNGG</sequence>
<dbReference type="GO" id="GO:0090090">
    <property type="term" value="P:negative regulation of canonical Wnt signaling pathway"/>
    <property type="evidence" value="ECO:0007669"/>
    <property type="project" value="TreeGrafter"/>
</dbReference>
<dbReference type="Pfam" id="PF03283">
    <property type="entry name" value="PAE"/>
    <property type="match status" value="1"/>
</dbReference>
<feature type="signal peptide" evidence="3">
    <location>
        <begin position="1"/>
        <end position="18"/>
    </location>
</feature>
<comment type="caution">
    <text evidence="4">The sequence shown here is derived from an EMBL/GenBank/DDBJ whole genome shotgun (WGS) entry which is preliminary data.</text>
</comment>
<dbReference type="PANTHER" id="PTHR21562:SF10">
    <property type="entry name" value="CARBOXYLESTERASE NOTUM2"/>
    <property type="match status" value="1"/>
</dbReference>
<organism evidence="4 5">
    <name type="scientific">Ameiurus melas</name>
    <name type="common">Black bullhead</name>
    <name type="synonym">Silurus melas</name>
    <dbReference type="NCBI Taxonomy" id="219545"/>
    <lineage>
        <taxon>Eukaryota</taxon>
        <taxon>Metazoa</taxon>
        <taxon>Chordata</taxon>
        <taxon>Craniata</taxon>
        <taxon>Vertebrata</taxon>
        <taxon>Euteleostomi</taxon>
        <taxon>Actinopterygii</taxon>
        <taxon>Neopterygii</taxon>
        <taxon>Teleostei</taxon>
        <taxon>Ostariophysi</taxon>
        <taxon>Siluriformes</taxon>
        <taxon>Ictaluridae</taxon>
        <taxon>Ameiurus</taxon>
    </lineage>
</organism>
<dbReference type="AlphaFoldDB" id="A0A7J6ABC4"/>
<feature type="region of interest" description="Disordered" evidence="2">
    <location>
        <begin position="24"/>
        <end position="61"/>
    </location>
</feature>
<accession>A0A7J6ABC4</accession>
<evidence type="ECO:0008006" key="6">
    <source>
        <dbReference type="Google" id="ProtNLM"/>
    </source>
</evidence>
<gene>
    <name evidence="4" type="ORF">AMELA_G00168000</name>
</gene>
<evidence type="ECO:0000313" key="4">
    <source>
        <dbReference type="EMBL" id="KAF4080225.1"/>
    </source>
</evidence>
<dbReference type="PANTHER" id="PTHR21562">
    <property type="entry name" value="NOTUM-RELATED"/>
    <property type="match status" value="1"/>
</dbReference>
<reference evidence="4 5" key="1">
    <citation type="submission" date="2020-02" db="EMBL/GenBank/DDBJ databases">
        <title>A chromosome-scale genome assembly of the black bullhead catfish (Ameiurus melas).</title>
        <authorList>
            <person name="Wen M."/>
            <person name="Zham M."/>
            <person name="Cabau C."/>
            <person name="Klopp C."/>
            <person name="Donnadieu C."/>
            <person name="Roques C."/>
            <person name="Bouchez O."/>
            <person name="Lampietro C."/>
            <person name="Jouanno E."/>
            <person name="Herpin A."/>
            <person name="Louis A."/>
            <person name="Berthelot C."/>
            <person name="Parey E."/>
            <person name="Roest-Crollius H."/>
            <person name="Braasch I."/>
            <person name="Postlethwait J."/>
            <person name="Robinson-Rechavi M."/>
            <person name="Echchiki A."/>
            <person name="Begum T."/>
            <person name="Montfort J."/>
            <person name="Schartl M."/>
            <person name="Bobe J."/>
            <person name="Guiguen Y."/>
        </authorList>
    </citation>
    <scope>NUCLEOTIDE SEQUENCE [LARGE SCALE GENOMIC DNA]</scope>
    <source>
        <strain evidence="4">M_S1</strain>
        <tissue evidence="4">Blood</tissue>
    </source>
</reference>
<evidence type="ECO:0000256" key="3">
    <source>
        <dbReference type="SAM" id="SignalP"/>
    </source>
</evidence>
<evidence type="ECO:0000256" key="1">
    <source>
        <dbReference type="ARBA" id="ARBA00010213"/>
    </source>
</evidence>
<name>A0A7J6ABC4_AMEME</name>
<dbReference type="InterPro" id="IPR004963">
    <property type="entry name" value="PAE/NOTUM"/>
</dbReference>
<evidence type="ECO:0000313" key="5">
    <source>
        <dbReference type="Proteomes" id="UP000593565"/>
    </source>
</evidence>
<dbReference type="Proteomes" id="UP000593565">
    <property type="component" value="Unassembled WGS sequence"/>
</dbReference>
<proteinExistence type="inferred from homology"/>